<feature type="binding site" evidence="3">
    <location>
        <position position="165"/>
    </location>
    <ligand>
        <name>Cu cation</name>
        <dbReference type="ChEBI" id="CHEBI:23378"/>
    </ligand>
</feature>
<evidence type="ECO:0000256" key="4">
    <source>
        <dbReference type="PIRSR" id="PIRSR603782-2"/>
    </source>
</evidence>
<feature type="domain" description="Thioredoxin" evidence="6">
    <location>
        <begin position="36"/>
        <end position="204"/>
    </location>
</feature>
<evidence type="ECO:0000256" key="3">
    <source>
        <dbReference type="PIRSR" id="PIRSR603782-1"/>
    </source>
</evidence>
<keyword evidence="2 3" id="KW-0186">Copper</keyword>
<dbReference type="Pfam" id="PF02630">
    <property type="entry name" value="SCO1-SenC"/>
    <property type="match status" value="1"/>
</dbReference>
<name>A0A8J4M2D8_9BACL</name>
<accession>A0A8J4M2D8</accession>
<reference evidence="7" key="1">
    <citation type="submission" date="2021-04" db="EMBL/GenBank/DDBJ databases">
        <title>Draft genome sequence of Xylanibacillus composti strain K13.</title>
        <authorList>
            <person name="Uke A."/>
            <person name="Chhe C."/>
            <person name="Baramee S."/>
            <person name="Kosugi A."/>
        </authorList>
    </citation>
    <scope>NUCLEOTIDE SEQUENCE</scope>
    <source>
        <strain evidence="7">K13</strain>
    </source>
</reference>
<evidence type="ECO:0000313" key="7">
    <source>
        <dbReference type="EMBL" id="GIQ68436.1"/>
    </source>
</evidence>
<evidence type="ECO:0000256" key="5">
    <source>
        <dbReference type="SAM" id="Phobius"/>
    </source>
</evidence>
<feature type="disulfide bond" description="Redox-active" evidence="4">
    <location>
        <begin position="74"/>
        <end position="78"/>
    </location>
</feature>
<evidence type="ECO:0000256" key="2">
    <source>
        <dbReference type="ARBA" id="ARBA00023008"/>
    </source>
</evidence>
<dbReference type="AlphaFoldDB" id="A0A8J4M2D8"/>
<dbReference type="PANTHER" id="PTHR12151:SF25">
    <property type="entry name" value="LINALOOL DEHYDRATASE_ISOMERASE DOMAIN-CONTAINING PROTEIN"/>
    <property type="match status" value="1"/>
</dbReference>
<feature type="binding site" evidence="3">
    <location>
        <position position="74"/>
    </location>
    <ligand>
        <name>Cu cation</name>
        <dbReference type="ChEBI" id="CHEBI:23378"/>
    </ligand>
</feature>
<keyword evidence="5" id="KW-1133">Transmembrane helix</keyword>
<dbReference type="GO" id="GO:0046872">
    <property type="term" value="F:metal ion binding"/>
    <property type="evidence" value="ECO:0007669"/>
    <property type="project" value="UniProtKB-KW"/>
</dbReference>
<evidence type="ECO:0000256" key="1">
    <source>
        <dbReference type="ARBA" id="ARBA00010996"/>
    </source>
</evidence>
<dbReference type="Gene3D" id="3.40.30.10">
    <property type="entry name" value="Glutaredoxin"/>
    <property type="match status" value="1"/>
</dbReference>
<dbReference type="EMBL" id="BOVK01000015">
    <property type="protein sequence ID" value="GIQ68436.1"/>
    <property type="molecule type" value="Genomic_DNA"/>
</dbReference>
<protein>
    <recommendedName>
        <fullName evidence="6">Thioredoxin domain-containing protein</fullName>
    </recommendedName>
</protein>
<sequence length="205" mass="22813">MKKNTAIVAGAIVVLLAVGAVIGVILYNQLSKRSAYPVQKPAPAFTFTHVDGSEVSIENTNGKARLVYFYFSHCPNVCQPTNYLISQVQDKLQANGETGEHTALFSITFDPERDTTERLKEYAGKYNADLNHWYFLRGEVEYSREIAKEYGIAIQELDGGEDFAHTNAMILVDKEGNIRHYYLSKALEPDNAANIASDLMALAKE</sequence>
<keyword evidence="5" id="KW-0472">Membrane</keyword>
<keyword evidence="8" id="KW-1185">Reference proteome</keyword>
<dbReference type="PROSITE" id="PS51352">
    <property type="entry name" value="THIOREDOXIN_2"/>
    <property type="match status" value="1"/>
</dbReference>
<keyword evidence="4" id="KW-1015">Disulfide bond</keyword>
<keyword evidence="3" id="KW-0479">Metal-binding</keyword>
<evidence type="ECO:0000259" key="6">
    <source>
        <dbReference type="PROSITE" id="PS51352"/>
    </source>
</evidence>
<comment type="caution">
    <text evidence="7">The sequence shown here is derived from an EMBL/GenBank/DDBJ whole genome shotgun (WGS) entry which is preliminary data.</text>
</comment>
<dbReference type="InterPro" id="IPR003782">
    <property type="entry name" value="SCO1/SenC"/>
</dbReference>
<dbReference type="SUPFAM" id="SSF52833">
    <property type="entry name" value="Thioredoxin-like"/>
    <property type="match status" value="1"/>
</dbReference>
<keyword evidence="5" id="KW-0812">Transmembrane</keyword>
<dbReference type="InterPro" id="IPR036249">
    <property type="entry name" value="Thioredoxin-like_sf"/>
</dbReference>
<proteinExistence type="inferred from homology"/>
<feature type="binding site" evidence="3">
    <location>
        <position position="78"/>
    </location>
    <ligand>
        <name>Cu cation</name>
        <dbReference type="ChEBI" id="CHEBI:23378"/>
    </ligand>
</feature>
<dbReference type="PANTHER" id="PTHR12151">
    <property type="entry name" value="ELECTRON TRANSPORT PROTIN SCO1/SENC FAMILY MEMBER"/>
    <property type="match status" value="1"/>
</dbReference>
<dbReference type="RefSeq" id="WP_213411018.1">
    <property type="nucleotide sequence ID" value="NZ_BOVK01000015.1"/>
</dbReference>
<dbReference type="CDD" id="cd02968">
    <property type="entry name" value="SCO"/>
    <property type="match status" value="1"/>
</dbReference>
<feature type="transmembrane region" description="Helical" evidence="5">
    <location>
        <begin position="6"/>
        <end position="27"/>
    </location>
</feature>
<comment type="similarity">
    <text evidence="1">Belongs to the SCO1/2 family.</text>
</comment>
<organism evidence="7 8">
    <name type="scientific">Xylanibacillus composti</name>
    <dbReference type="NCBI Taxonomy" id="1572762"/>
    <lineage>
        <taxon>Bacteria</taxon>
        <taxon>Bacillati</taxon>
        <taxon>Bacillota</taxon>
        <taxon>Bacilli</taxon>
        <taxon>Bacillales</taxon>
        <taxon>Paenibacillaceae</taxon>
        <taxon>Xylanibacillus</taxon>
    </lineage>
</organism>
<evidence type="ECO:0000313" key="8">
    <source>
        <dbReference type="Proteomes" id="UP000677918"/>
    </source>
</evidence>
<dbReference type="InterPro" id="IPR013766">
    <property type="entry name" value="Thioredoxin_domain"/>
</dbReference>
<dbReference type="Proteomes" id="UP000677918">
    <property type="component" value="Unassembled WGS sequence"/>
</dbReference>
<gene>
    <name evidence="7" type="ORF">XYCOK13_12600</name>
</gene>